<dbReference type="EMBL" id="FOTF01000011">
    <property type="protein sequence ID" value="SFL25501.1"/>
    <property type="molecule type" value="Genomic_DNA"/>
</dbReference>
<feature type="domain" description="MOSC" evidence="1">
    <location>
        <begin position="79"/>
        <end position="229"/>
    </location>
</feature>
<dbReference type="InterPro" id="IPR005302">
    <property type="entry name" value="MoCF_Sase_C"/>
</dbReference>
<dbReference type="Pfam" id="PF03473">
    <property type="entry name" value="MOSC"/>
    <property type="match status" value="1"/>
</dbReference>
<protein>
    <recommendedName>
        <fullName evidence="1">MOSC domain-containing protein</fullName>
    </recommendedName>
</protein>
<dbReference type="Gene3D" id="2.40.33.20">
    <property type="entry name" value="PK beta-barrel domain-like"/>
    <property type="match status" value="1"/>
</dbReference>
<name>A0A1I4G8P8_9RHOB</name>
<accession>A0A1I4G8P8</accession>
<dbReference type="PROSITE" id="PS51340">
    <property type="entry name" value="MOSC"/>
    <property type="match status" value="1"/>
</dbReference>
<proteinExistence type="predicted"/>
<dbReference type="AlphaFoldDB" id="A0A1I4G8P8"/>
<dbReference type="Proteomes" id="UP000199550">
    <property type="component" value="Unassembled WGS sequence"/>
</dbReference>
<keyword evidence="3" id="KW-1185">Reference proteome</keyword>
<dbReference type="GO" id="GO:0003824">
    <property type="term" value="F:catalytic activity"/>
    <property type="evidence" value="ECO:0007669"/>
    <property type="project" value="InterPro"/>
</dbReference>
<gene>
    <name evidence="2" type="ORF">SAMN04488004_111130</name>
</gene>
<reference evidence="3" key="1">
    <citation type="submission" date="2016-10" db="EMBL/GenBank/DDBJ databases">
        <authorList>
            <person name="Varghese N."/>
            <person name="Submissions S."/>
        </authorList>
    </citation>
    <scope>NUCLEOTIDE SEQUENCE [LARGE SCALE GENOMIC DNA]</scope>
    <source>
        <strain evidence="3">DSM 16199</strain>
    </source>
</reference>
<dbReference type="SUPFAM" id="SSF50800">
    <property type="entry name" value="PK beta-barrel domain-like"/>
    <property type="match status" value="1"/>
</dbReference>
<sequence length="229" mass="24851">MDAITLIAGQTMPYDRRWAVTSGASRYQGGWDECHAFMIGTRNPALAAMTATLDEESQTVHLQHPALPDISIQPDDPQSAAAFITWVTPLTPPGRAAPQAIVTAGQRGMTDTKYPSVSIMNTASHAAVADQLGKPLEPERWRGNIWLDGLPPWAEWDWIGRDIRIGAVTLRIQERIARCAHTAASPETGLRDADTLGALRDGWTHTDFGVYAAVMTGGRIALGDELEVL</sequence>
<dbReference type="InterPro" id="IPR011037">
    <property type="entry name" value="Pyrv_Knase-like_insert_dom_sf"/>
</dbReference>
<dbReference type="STRING" id="195913.SAMN04488004_111130"/>
<evidence type="ECO:0000313" key="3">
    <source>
        <dbReference type="Proteomes" id="UP000199550"/>
    </source>
</evidence>
<evidence type="ECO:0000259" key="1">
    <source>
        <dbReference type="PROSITE" id="PS51340"/>
    </source>
</evidence>
<dbReference type="GO" id="GO:0030151">
    <property type="term" value="F:molybdenum ion binding"/>
    <property type="evidence" value="ECO:0007669"/>
    <property type="project" value="InterPro"/>
</dbReference>
<dbReference type="GO" id="GO:0030170">
    <property type="term" value="F:pyridoxal phosphate binding"/>
    <property type="evidence" value="ECO:0007669"/>
    <property type="project" value="InterPro"/>
</dbReference>
<evidence type="ECO:0000313" key="2">
    <source>
        <dbReference type="EMBL" id="SFL25501.1"/>
    </source>
</evidence>
<organism evidence="2 3">
    <name type="scientific">Loktanella salsilacus</name>
    <dbReference type="NCBI Taxonomy" id="195913"/>
    <lineage>
        <taxon>Bacteria</taxon>
        <taxon>Pseudomonadati</taxon>
        <taxon>Pseudomonadota</taxon>
        <taxon>Alphaproteobacteria</taxon>
        <taxon>Rhodobacterales</taxon>
        <taxon>Roseobacteraceae</taxon>
        <taxon>Loktanella</taxon>
    </lineage>
</organism>